<evidence type="ECO:0000313" key="5">
    <source>
        <dbReference type="EMBL" id="AUH00898.1"/>
    </source>
</evidence>
<dbReference type="PANTHER" id="PTHR30349">
    <property type="entry name" value="PHAGE INTEGRASE-RELATED"/>
    <property type="match status" value="1"/>
</dbReference>
<dbReference type="PANTHER" id="PTHR30349:SF36">
    <property type="entry name" value="PROPHAGE INTEGRASE INTR-RELATED"/>
    <property type="match status" value="1"/>
</dbReference>
<dbReference type="Pfam" id="PF00589">
    <property type="entry name" value="Phage_integrase"/>
    <property type="match status" value="1"/>
</dbReference>
<organism evidence="6 7">
    <name type="scientific">Serratia sp. (strain ATCC 39006)</name>
    <name type="common">Prodigiosinella confusarubida</name>
    <dbReference type="NCBI Taxonomy" id="104623"/>
    <lineage>
        <taxon>Bacteria</taxon>
        <taxon>Pseudomonadati</taxon>
        <taxon>Pseudomonadota</taxon>
        <taxon>Gammaproteobacteria</taxon>
        <taxon>Enterobacterales</taxon>
        <taxon>Pectobacteriaceae</taxon>
        <taxon>Prodigiosinella</taxon>
    </lineage>
</organism>
<dbReference type="GO" id="GO:0003677">
    <property type="term" value="F:DNA binding"/>
    <property type="evidence" value="ECO:0007669"/>
    <property type="project" value="UniProtKB-KW"/>
</dbReference>
<accession>A0A2I5T8J2</accession>
<dbReference type="InterPro" id="IPR010998">
    <property type="entry name" value="Integrase_recombinase_N"/>
</dbReference>
<dbReference type="SUPFAM" id="SSF56349">
    <property type="entry name" value="DNA breaking-rejoining enzymes"/>
    <property type="match status" value="1"/>
</dbReference>
<evidence type="ECO:0000256" key="2">
    <source>
        <dbReference type="ARBA" id="ARBA00023125"/>
    </source>
</evidence>
<evidence type="ECO:0000313" key="6">
    <source>
        <dbReference type="EMBL" id="AUH05220.1"/>
    </source>
</evidence>
<evidence type="ECO:0000256" key="3">
    <source>
        <dbReference type="ARBA" id="ARBA00023172"/>
    </source>
</evidence>
<gene>
    <name evidence="5" type="ORF">CWC46_14425</name>
    <name evidence="6" type="ORF">Ser39006_014430</name>
</gene>
<dbReference type="KEGG" id="serq:CWC46_14425"/>
<dbReference type="KEGG" id="sera:Ser39006_014430"/>
<keyword evidence="2" id="KW-0238">DNA-binding</keyword>
<keyword evidence="1" id="KW-0229">DNA integration</keyword>
<dbReference type="Proteomes" id="UP000233778">
    <property type="component" value="Chromosome"/>
</dbReference>
<dbReference type="GO" id="GO:0006310">
    <property type="term" value="P:DNA recombination"/>
    <property type="evidence" value="ECO:0007669"/>
    <property type="project" value="UniProtKB-KW"/>
</dbReference>
<dbReference type="InterPro" id="IPR013762">
    <property type="entry name" value="Integrase-like_cat_sf"/>
</dbReference>
<protein>
    <submittedName>
        <fullName evidence="6">Site-specific integrase</fullName>
    </submittedName>
</protein>
<dbReference type="InterPro" id="IPR011010">
    <property type="entry name" value="DNA_brk_join_enz"/>
</dbReference>
<dbReference type="EMBL" id="CP025085">
    <property type="protein sequence ID" value="AUH00898.1"/>
    <property type="molecule type" value="Genomic_DNA"/>
</dbReference>
<dbReference type="EMBL" id="CP025084">
    <property type="protein sequence ID" value="AUH05220.1"/>
    <property type="molecule type" value="Genomic_DNA"/>
</dbReference>
<sequence>MSKYPTGVENHGGTLRLWFIYQGVRVRESLGVPDTPKNRKVAGELRTSICYAIKIGMFNYAVQFPQSPNLRKFGFVQPEVTLKELAVRWLELKRMEITKNAHTRYVSYIKICTEILGPEKTVGRFNNEDMLLVRKELLTGYQICGKHQKNRSAKKGRTVRTVNVYMNCLGGMFRFAELNGYIEKSPFSGVDPLRKSKAEPDPLTKDEYARLLDACPSEQIRNLWILAVNTGMRHGEICALTWEDIDLKHWTITISRNIAIKGHFTPPKTDAGNRVINLTQSAIQALKNQMAYTRMGKQHDIEVHLREFGKTRIDLCSFVFVPKLTARNGKGGDWYAPGSFGATWNQLLKRAGIRHRKAYESRHTFACWALSAGANPSFIATQMGHTSAQMVYSVYGKWMTDNNVDQMSILNASFISDAPPMPHAYSM</sequence>
<reference evidence="6 7" key="1">
    <citation type="journal article" date="2013" name="Genome Announc.">
        <title>Draft genome sequence of Serratia sp. strain ATCC 39006, a model bacterium for analysis of the biosynthesis and regulation of prodigiosin, a carbapenem, and gas vesicles.</title>
        <authorList>
            <person name="Fineran P.C."/>
            <person name="Iglesias Cans M.C."/>
            <person name="Ramsay J.P."/>
            <person name="Wilf N.M."/>
            <person name="Cossyleon D."/>
            <person name="McNeil M.B."/>
            <person name="Williamson N.R."/>
            <person name="Monson R.E."/>
            <person name="Becher S.A."/>
            <person name="Stanton J.A."/>
            <person name="Brugger K."/>
            <person name="Brown S.D."/>
            <person name="Salmond G.P."/>
        </authorList>
    </citation>
    <scope>NUCLEOTIDE SEQUENCE [LARGE SCALE GENOMIC DNA]</scope>
    <source>
        <strain evidence="6">ATCC 39006</strain>
        <strain evidence="7">ATCC 39006 / SC 11482</strain>
    </source>
</reference>
<evidence type="ECO:0000259" key="4">
    <source>
        <dbReference type="PROSITE" id="PS51898"/>
    </source>
</evidence>
<dbReference type="Proteomes" id="UP000017700">
    <property type="component" value="Chromosome"/>
</dbReference>
<evidence type="ECO:0000256" key="1">
    <source>
        <dbReference type="ARBA" id="ARBA00022908"/>
    </source>
</evidence>
<dbReference type="CDD" id="cd01189">
    <property type="entry name" value="INT_ICEBs1_C_like"/>
    <property type="match status" value="1"/>
</dbReference>
<dbReference type="AlphaFoldDB" id="A0A2I5T8J2"/>
<evidence type="ECO:0000313" key="7">
    <source>
        <dbReference type="Proteomes" id="UP000017700"/>
    </source>
</evidence>
<proteinExistence type="predicted"/>
<evidence type="ECO:0000313" key="8">
    <source>
        <dbReference type="Proteomes" id="UP000233778"/>
    </source>
</evidence>
<dbReference type="Gene3D" id="1.10.443.10">
    <property type="entry name" value="Intergrase catalytic core"/>
    <property type="match status" value="1"/>
</dbReference>
<dbReference type="GO" id="GO:0015074">
    <property type="term" value="P:DNA integration"/>
    <property type="evidence" value="ECO:0007669"/>
    <property type="project" value="UniProtKB-KW"/>
</dbReference>
<dbReference type="Gene3D" id="1.10.150.130">
    <property type="match status" value="1"/>
</dbReference>
<dbReference type="InterPro" id="IPR050090">
    <property type="entry name" value="Tyrosine_recombinase_XerCD"/>
</dbReference>
<dbReference type="PROSITE" id="PS51898">
    <property type="entry name" value="TYR_RECOMBINASE"/>
    <property type="match status" value="1"/>
</dbReference>
<dbReference type="STRING" id="104623.Ser39006_02595"/>
<name>A0A2I5T8J2_SERS3</name>
<reference evidence="6" key="2">
    <citation type="submission" date="2013-09" db="EMBL/GenBank/DDBJ databases">
        <authorList>
            <person name="Wang G."/>
            <person name="Yang Y."/>
            <person name="Su Y."/>
        </authorList>
    </citation>
    <scope>NUCLEOTIDE SEQUENCE</scope>
    <source>
        <strain evidence="6">ATCC 39006</strain>
    </source>
</reference>
<feature type="domain" description="Tyr recombinase" evidence="4">
    <location>
        <begin position="198"/>
        <end position="408"/>
    </location>
</feature>
<dbReference type="RefSeq" id="WP_021015857.1">
    <property type="nucleotide sequence ID" value="NZ_CP025084.1"/>
</dbReference>
<keyword evidence="3" id="KW-0233">DNA recombination</keyword>
<dbReference type="Pfam" id="PF12167">
    <property type="entry name" value="Arm-DNA-bind_2"/>
    <property type="match status" value="1"/>
</dbReference>
<dbReference type="InterPro" id="IPR022000">
    <property type="entry name" value="Min27-like_integrase_DNA_bind"/>
</dbReference>
<dbReference type="OrthoDB" id="5391994at2"/>
<reference evidence="5 8" key="3">
    <citation type="submission" date="2017-11" db="EMBL/GenBank/DDBJ databases">
        <title>Complete genome sequence of Serratia sp. ATCC 39006 LacA.</title>
        <authorList>
            <person name="Hampton H.G."/>
            <person name="Jackson S.A."/>
            <person name="Jauregui R."/>
            <person name="Poulter G.T.M."/>
            <person name="Salmond G.P.C."/>
            <person name="Fineran P.C."/>
        </authorList>
    </citation>
    <scope>NUCLEOTIDE SEQUENCE [LARGE SCALE GENOMIC DNA]</scope>
    <source>
        <strain evidence="5 8">ATCC 39006</strain>
    </source>
</reference>
<reference evidence="6" key="4">
    <citation type="submission" date="2017-11" db="EMBL/GenBank/DDBJ databases">
        <title>Complete genome sequence of Serratia sp. ATCC 39006.</title>
        <authorList>
            <person name="Hampton H.G."/>
            <person name="Jackson S.A."/>
            <person name="Jauregui R."/>
            <person name="Poulter G.T.M."/>
            <person name="Salmond G.P.C."/>
            <person name="Fineran P.C."/>
        </authorList>
    </citation>
    <scope>NUCLEOTIDE SEQUENCE</scope>
    <source>
        <strain evidence="6">ATCC 39006</strain>
    </source>
</reference>
<dbReference type="InterPro" id="IPR002104">
    <property type="entry name" value="Integrase_catalytic"/>
</dbReference>
<keyword evidence="7" id="KW-1185">Reference proteome</keyword>